<dbReference type="EMBL" id="JAKGAS010000005">
    <property type="protein sequence ID" value="MCF2948568.1"/>
    <property type="molecule type" value="Genomic_DNA"/>
</dbReference>
<proteinExistence type="inferred from homology"/>
<keyword evidence="9" id="KW-1185">Reference proteome</keyword>
<dbReference type="Pfam" id="PF00875">
    <property type="entry name" value="DNA_photolyase"/>
    <property type="match status" value="1"/>
</dbReference>
<accession>A0ABS9D6K2</accession>
<protein>
    <submittedName>
        <fullName evidence="8">DNA photolyase family protein</fullName>
    </submittedName>
</protein>
<dbReference type="InterPro" id="IPR036134">
    <property type="entry name" value="Crypto/Photolyase_FAD-like_sf"/>
</dbReference>
<feature type="domain" description="Photolyase/cryptochrome alpha/beta" evidence="7">
    <location>
        <begin position="4"/>
        <end position="129"/>
    </location>
</feature>
<dbReference type="PROSITE" id="PS00394">
    <property type="entry name" value="DNA_PHOTOLYASES_1_1"/>
    <property type="match status" value="1"/>
</dbReference>
<evidence type="ECO:0000313" key="9">
    <source>
        <dbReference type="Proteomes" id="UP001521137"/>
    </source>
</evidence>
<dbReference type="PANTHER" id="PTHR11455">
    <property type="entry name" value="CRYPTOCHROME"/>
    <property type="match status" value="1"/>
</dbReference>
<evidence type="ECO:0000313" key="8">
    <source>
        <dbReference type="EMBL" id="MCF2948568.1"/>
    </source>
</evidence>
<dbReference type="PANTHER" id="PTHR11455:SF18">
    <property type="entry name" value="SI:CH1073-390K14.1"/>
    <property type="match status" value="1"/>
</dbReference>
<comment type="cofactor">
    <cofactor evidence="1">
        <name>(6R)-5,10-methylene-5,6,7,8-tetrahydrofolate</name>
        <dbReference type="ChEBI" id="CHEBI:15636"/>
    </cofactor>
</comment>
<comment type="similarity">
    <text evidence="6">Belongs to the DNA photolyase family.</text>
</comment>
<evidence type="ECO:0000256" key="3">
    <source>
        <dbReference type="ARBA" id="ARBA00022630"/>
    </source>
</evidence>
<evidence type="ECO:0000256" key="4">
    <source>
        <dbReference type="ARBA" id="ARBA00022827"/>
    </source>
</evidence>
<dbReference type="RefSeq" id="WP_235312450.1">
    <property type="nucleotide sequence ID" value="NZ_JAKGAS010000005.1"/>
</dbReference>
<evidence type="ECO:0000259" key="7">
    <source>
        <dbReference type="PROSITE" id="PS51645"/>
    </source>
</evidence>
<dbReference type="Gene3D" id="1.10.579.10">
    <property type="entry name" value="DNA Cyclobutane Dipyrimidine Photolyase, subunit A, domain 3"/>
    <property type="match status" value="1"/>
</dbReference>
<dbReference type="InterPro" id="IPR005101">
    <property type="entry name" value="Cryptochr/Photolyase_FAD-bd"/>
</dbReference>
<dbReference type="Pfam" id="PF03441">
    <property type="entry name" value="FAD_binding_7"/>
    <property type="match status" value="1"/>
</dbReference>
<keyword evidence="4 6" id="KW-0274">FAD</keyword>
<gene>
    <name evidence="8" type="ORF">L0668_10655</name>
</gene>
<dbReference type="InterPro" id="IPR018394">
    <property type="entry name" value="DNA_photolyase_1_CS_C"/>
</dbReference>
<dbReference type="Gene3D" id="1.25.40.80">
    <property type="match status" value="1"/>
</dbReference>
<dbReference type="PROSITE" id="PS51645">
    <property type="entry name" value="PHR_CRY_ALPHA_BETA"/>
    <property type="match status" value="1"/>
</dbReference>
<evidence type="ECO:0000256" key="6">
    <source>
        <dbReference type="RuleBase" id="RU004182"/>
    </source>
</evidence>
<comment type="cofactor">
    <cofactor evidence="2">
        <name>FAD</name>
        <dbReference type="ChEBI" id="CHEBI:57692"/>
    </cofactor>
</comment>
<dbReference type="InterPro" id="IPR006050">
    <property type="entry name" value="DNA_photolyase_N"/>
</dbReference>
<dbReference type="Proteomes" id="UP001521137">
    <property type="component" value="Unassembled WGS sequence"/>
</dbReference>
<dbReference type="PRINTS" id="PR00147">
    <property type="entry name" value="DNAPHOTLYASE"/>
</dbReference>
<dbReference type="Gene3D" id="3.40.50.620">
    <property type="entry name" value="HUPs"/>
    <property type="match status" value="1"/>
</dbReference>
<keyword evidence="3 6" id="KW-0285">Flavoprotein</keyword>
<reference evidence="8 9" key="1">
    <citation type="submission" date="2022-01" db="EMBL/GenBank/DDBJ databases">
        <title>Paraglaciecola sp. G1-23.</title>
        <authorList>
            <person name="Jin M.S."/>
            <person name="Han D.M."/>
            <person name="Kim H.M."/>
            <person name="Jeon C.O."/>
        </authorList>
    </citation>
    <scope>NUCLEOTIDE SEQUENCE [LARGE SCALE GENOMIC DNA]</scope>
    <source>
        <strain evidence="8 9">G1-23</strain>
    </source>
</reference>
<dbReference type="SUPFAM" id="SSF48173">
    <property type="entry name" value="Cryptochrome/photolyase FAD-binding domain"/>
    <property type="match status" value="1"/>
</dbReference>
<evidence type="ECO:0000256" key="1">
    <source>
        <dbReference type="ARBA" id="ARBA00001932"/>
    </source>
</evidence>
<evidence type="ECO:0000256" key="5">
    <source>
        <dbReference type="ARBA" id="ARBA00022991"/>
    </source>
</evidence>
<dbReference type="InterPro" id="IPR014729">
    <property type="entry name" value="Rossmann-like_a/b/a_fold"/>
</dbReference>
<sequence>MLVIKTLVWFRQDLRLRDNPALSYAAQKGCVIPVYIDDQSCPEQYTLGGASKWWLHHSLNSLNNSLDNKLHCQTGDAKQIILAWVKKYNITCVVWNRCYEPWQIKRDTIIKQSLKDLGVEVKTFNASLLWEPWQVLKKDATPYKVFTPYYRRGCLSQPAPRMPITAPEKLDIEYVEQEDQSIHALHLLPTIAWDKTIQTIWQPGEKGASAKLADFLPNGANQYKSDRDTPSLSATSQLSAHLHFGEISPNQIWYAAIHALNGNTENVGLDCYLSELGWREFSYYLLYHFPTIPEQNFSPKFEHFQWRDDVSALKAWQQGQTGIPMVDAGMRELWQTGTMHNRVRMLVGSFLVKNLLIDWRKGAAWFWDCLLDADLASNSASWQWVAGTGADASPYFRIFNPVTQGQKFDAKGDYVRQYCPELAKLPDKYIHTPWEAPPAILSACKITLGDTYPKPIVDLKASRQRALDTLQISKKLALEATTKQTN</sequence>
<evidence type="ECO:0000256" key="2">
    <source>
        <dbReference type="ARBA" id="ARBA00001974"/>
    </source>
</evidence>
<keyword evidence="5 6" id="KW-0157">Chromophore</keyword>
<name>A0ABS9D6K2_9ALTE</name>
<comment type="caution">
    <text evidence="8">The sequence shown here is derived from an EMBL/GenBank/DDBJ whole genome shotgun (WGS) entry which is preliminary data.</text>
</comment>
<dbReference type="InterPro" id="IPR036155">
    <property type="entry name" value="Crypto/Photolyase_N_sf"/>
</dbReference>
<organism evidence="8 9">
    <name type="scientific">Paraglaciecola algarum</name>
    <dbReference type="NCBI Taxonomy" id="3050085"/>
    <lineage>
        <taxon>Bacteria</taxon>
        <taxon>Pseudomonadati</taxon>
        <taxon>Pseudomonadota</taxon>
        <taxon>Gammaproteobacteria</taxon>
        <taxon>Alteromonadales</taxon>
        <taxon>Alteromonadaceae</taxon>
        <taxon>Paraglaciecola</taxon>
    </lineage>
</organism>
<dbReference type="InterPro" id="IPR002081">
    <property type="entry name" value="Cryptochrome/DNA_photolyase_1"/>
</dbReference>
<dbReference type="SUPFAM" id="SSF52425">
    <property type="entry name" value="Cryptochrome/photolyase, N-terminal domain"/>
    <property type="match status" value="1"/>
</dbReference>